<protein>
    <submittedName>
        <fullName evidence="1">Uncharacterized protein</fullName>
    </submittedName>
</protein>
<proteinExistence type="predicted"/>
<dbReference type="STRING" id="1034808.GIG_00505"/>
<comment type="caution">
    <text evidence="1">The sequence shown here is derived from an EMBL/GenBank/DDBJ whole genome shotgun (WGS) entry which is preliminary data.</text>
</comment>
<accession>F9QEM4</accession>
<dbReference type="AlphaFoldDB" id="F9QEM4"/>
<organism evidence="1 2">
    <name type="scientific">Mycoplasmopsis anatis 1340</name>
    <dbReference type="NCBI Taxonomy" id="1034808"/>
    <lineage>
        <taxon>Bacteria</taxon>
        <taxon>Bacillati</taxon>
        <taxon>Mycoplasmatota</taxon>
        <taxon>Mycoplasmoidales</taxon>
        <taxon>Metamycoplasmataceae</taxon>
        <taxon>Mycoplasmopsis</taxon>
    </lineage>
</organism>
<name>F9QEM4_9BACT</name>
<dbReference type="RefSeq" id="WP_006886946.1">
    <property type="nucleotide sequence ID" value="NZ_AFVJ01000043.1"/>
</dbReference>
<evidence type="ECO:0000313" key="2">
    <source>
        <dbReference type="Proteomes" id="UP000005055"/>
    </source>
</evidence>
<dbReference type="EMBL" id="AFVJ01000043">
    <property type="protein sequence ID" value="EGS28802.1"/>
    <property type="molecule type" value="Genomic_DNA"/>
</dbReference>
<sequence length="147" mass="17614">MSYRVITYVKEKNESGQYVNNQYLINSVVEKVDFIDNLNEEQRNVYDELVKERQKLISLAYNSPQKVIFQEYNAYQLKQKIINEESFIYPIMISKFIFTIDFVLKNPNYLSKENLYFIVGDRTKTPSQWSQLDSIVVLEDRLYKLLK</sequence>
<dbReference type="Proteomes" id="UP000005055">
    <property type="component" value="Unassembled WGS sequence"/>
</dbReference>
<reference evidence="1 2" key="1">
    <citation type="journal article" date="2011" name="J. Bacteriol.">
        <title>Genome Sequence of Duck Pathogen Mycoplasma anatis Strain 1340.</title>
        <authorList>
            <person name="Guo Z."/>
            <person name="Chen P."/>
            <person name="Ren P."/>
            <person name="Kuang S."/>
            <person name="Zhou Z."/>
            <person name="Li Z."/>
            <person name="Liu M."/>
            <person name="Shi D."/>
            <person name="Xiao Y."/>
            <person name="Wang X."/>
            <person name="Zhou R."/>
            <person name="Jin H."/>
            <person name="Bi D."/>
        </authorList>
    </citation>
    <scope>NUCLEOTIDE SEQUENCE [LARGE SCALE GENOMIC DNA]</scope>
    <source>
        <strain evidence="1 2">1340</strain>
    </source>
</reference>
<gene>
    <name evidence="1" type="ORF">GIG_00505</name>
</gene>
<evidence type="ECO:0000313" key="1">
    <source>
        <dbReference type="EMBL" id="EGS28802.1"/>
    </source>
</evidence>
<keyword evidence="2" id="KW-1185">Reference proteome</keyword>